<evidence type="ECO:0000313" key="2">
    <source>
        <dbReference type="Proteomes" id="UP000257323"/>
    </source>
</evidence>
<sequence length="650" mass="72656">MKIYTEMSEEGKKKEKMSKRIANRNGSPFISVFCLPLPLVFILILFLPRTGISGTSAWATEFSNAPGNILSHYPALLPFVSSVGTQDTIRFELTRPRFAIMYSHPLALVVMLPEKWSTEVFYDGDIPSLSIFPADKKQVVEGRMFFPDSMVLQILNQKQEVSLEKMFEEESNRLISSLGTGEPAPREVLVSASGLRFVRGGVTGGKLRGRFSLAYALCGDKIIKMSAIASPEFVDQMEKTFIRVASFLLPFRFEKVDSRGAIYPATDPSFLTLEQEIRNRYLNFDAYRSWAAFEAETELCFGYRARSSSILYALEKTFSLLAVDDEVAVLEYKEKGEVKNLSSQEKLPPANQEKVLELMSGIIADEASNPYYVSLGPNPLLFLNSDSSLVTSVGKDKVAVGGKEIETEKVDFYQATGGDEQRATFWLSEEVPGYLVKASASIAGHIITAGAYEPVEFIQEIELKSFRPVLRQEKEGTGPKQPASAPGEIPALYYLQRKLTPGDYSLGLAELQKLKILFYALNINYEDTGLKPKEILTGLEPVVQAVKRIRDKYAKVLEEARADLEEESFQSIYGVINRIVASTDTDIKALELQCQLIGSKNQSSERNAELASKINREMIQMMVRSLSSRDDFQNALRALQGVTVKYKKKK</sequence>
<protein>
    <submittedName>
        <fullName evidence="1">Uncharacterized protein</fullName>
    </submittedName>
</protein>
<comment type="caution">
    <text evidence="1">The sequence shown here is derived from an EMBL/GenBank/DDBJ whole genome shotgun (WGS) entry which is preliminary data.</text>
</comment>
<dbReference type="EMBL" id="QUAH01000007">
    <property type="protein sequence ID" value="RFT15637.1"/>
    <property type="molecule type" value="Genomic_DNA"/>
</dbReference>
<reference evidence="1 2" key="1">
    <citation type="submission" date="2018-08" db="EMBL/GenBank/DDBJ databases">
        <title>Genome analysis of the thermophilic bacterium of the candidate phylum Aminicenantes from deep subsurface aquifer revealed its physiology and ecological role.</title>
        <authorList>
            <person name="Kadnikov V.V."/>
            <person name="Mardanov A.V."/>
            <person name="Beletsky A.V."/>
            <person name="Karnachuk O.V."/>
            <person name="Ravin N.V."/>
        </authorList>
    </citation>
    <scope>NUCLEOTIDE SEQUENCE [LARGE SCALE GENOMIC DNA]</scope>
    <source>
        <strain evidence="1">BY38</strain>
    </source>
</reference>
<gene>
    <name evidence="1" type="ORF">OP8BY_0012</name>
</gene>
<proteinExistence type="predicted"/>
<evidence type="ECO:0000313" key="1">
    <source>
        <dbReference type="EMBL" id="RFT15637.1"/>
    </source>
</evidence>
<organism evidence="1 2">
    <name type="scientific">Candidatus Saccharicenans subterraneus</name>
    <dbReference type="NCBI Taxonomy" id="2508984"/>
    <lineage>
        <taxon>Bacteria</taxon>
        <taxon>Candidatus Aminicenantota</taxon>
        <taxon>Candidatus Aminicenantia</taxon>
        <taxon>Candidatus Aminicenantales</taxon>
        <taxon>Candidatus Saccharicenantaceae</taxon>
        <taxon>Candidatus Saccharicenans</taxon>
    </lineage>
</organism>
<dbReference type="Proteomes" id="UP000257323">
    <property type="component" value="Unassembled WGS sequence"/>
</dbReference>
<dbReference type="AlphaFoldDB" id="A0A3E2BLV9"/>
<name>A0A3E2BLV9_9BACT</name>
<accession>A0A3E2BLV9</accession>